<evidence type="ECO:0000313" key="1">
    <source>
        <dbReference type="EMBL" id="EIC03121.1"/>
    </source>
</evidence>
<dbReference type="EMBL" id="AGRW01000023">
    <property type="protein sequence ID" value="EIC03121.1"/>
    <property type="molecule type" value="Genomic_DNA"/>
</dbReference>
<comment type="caution">
    <text evidence="1">The sequence shown here is derived from an EMBL/GenBank/DDBJ whole genome shotgun (WGS) entry which is preliminary data.</text>
</comment>
<dbReference type="AlphaFoldDB" id="H7EH54"/>
<dbReference type="STRING" id="907348.TresaDRAFT_2739"/>
<proteinExistence type="predicted"/>
<dbReference type="PATRIC" id="fig|907348.3.peg.112"/>
<gene>
    <name evidence="1" type="ORF">TresaDRAFT_2739</name>
</gene>
<keyword evidence="2" id="KW-1185">Reference proteome</keyword>
<organism evidence="1 2">
    <name type="scientific">Treponema saccharophilum DSM 2985</name>
    <dbReference type="NCBI Taxonomy" id="907348"/>
    <lineage>
        <taxon>Bacteria</taxon>
        <taxon>Pseudomonadati</taxon>
        <taxon>Spirochaetota</taxon>
        <taxon>Spirochaetia</taxon>
        <taxon>Spirochaetales</taxon>
        <taxon>Treponemataceae</taxon>
        <taxon>Treponema</taxon>
    </lineage>
</organism>
<evidence type="ECO:0000313" key="2">
    <source>
        <dbReference type="Proteomes" id="UP000003571"/>
    </source>
</evidence>
<protein>
    <submittedName>
        <fullName evidence="1">Uncharacterized protein</fullName>
    </submittedName>
</protein>
<dbReference type="Proteomes" id="UP000003571">
    <property type="component" value="Unassembled WGS sequence"/>
</dbReference>
<sequence>MLRLRSATAEFTLIQSIFAFSGILNFMEIEKDSEKAREIEAEKDFQKQRRGLCVWKIEKNKAGDFVIEARTMCYPAFTDPYRDFRATFSESEIVWFINAVRSQEKDAFSGYGDKTFAASDIGKAHLSVFRKGDDAAIYQPLELCAYESEDNEVKRFDSVVLLLGEDGTPKTGMFVEEFFSDLIDCLSPNAKEVVLPMGDCVIRRVDFEKMEIEKIQKKKKRKK</sequence>
<accession>H7EH54</accession>
<reference evidence="1 2" key="1">
    <citation type="submission" date="2011-09" db="EMBL/GenBank/DDBJ databases">
        <title>The draft genome of Treponema saccharophilum DSM 2985.</title>
        <authorList>
            <consortium name="US DOE Joint Genome Institute (JGI-PGF)"/>
            <person name="Lucas S."/>
            <person name="Copeland A."/>
            <person name="Lapidus A."/>
            <person name="Glavina del Rio T."/>
            <person name="Dalin E."/>
            <person name="Tice H."/>
            <person name="Bruce D."/>
            <person name="Goodwin L."/>
            <person name="Pitluck S."/>
            <person name="Peters L."/>
            <person name="Kyrpides N."/>
            <person name="Mavromatis K."/>
            <person name="Ivanova N."/>
            <person name="Markowitz V."/>
            <person name="Cheng J.-F."/>
            <person name="Hugenholtz P."/>
            <person name="Woyke T."/>
            <person name="Wu D."/>
            <person name="Gronow S."/>
            <person name="Wellnitz S."/>
            <person name="Brambilla E."/>
            <person name="Klenk H.-P."/>
            <person name="Eisen J.A."/>
        </authorList>
    </citation>
    <scope>NUCLEOTIDE SEQUENCE [LARGE SCALE GENOMIC DNA]</scope>
    <source>
        <strain evidence="1 2">DSM 2985</strain>
    </source>
</reference>
<name>H7EH54_9SPIR</name>